<evidence type="ECO:0000313" key="2">
    <source>
        <dbReference type="Proteomes" id="UP001231362"/>
    </source>
</evidence>
<organism evidence="1 2">
    <name type="scientific">Anoxybacillus andreesenii</name>
    <dbReference type="NCBI Taxonomy" id="1325932"/>
    <lineage>
        <taxon>Bacteria</taxon>
        <taxon>Bacillati</taxon>
        <taxon>Bacillota</taxon>
        <taxon>Bacilli</taxon>
        <taxon>Bacillales</taxon>
        <taxon>Anoxybacillaceae</taxon>
        <taxon>Anoxybacillus</taxon>
    </lineage>
</organism>
<keyword evidence="2" id="KW-1185">Reference proteome</keyword>
<gene>
    <name evidence="1" type="ORF">J2S07_002565</name>
</gene>
<name>A0ABT9V5M6_9BACL</name>
<accession>A0ABT9V5M6</accession>
<dbReference type="RefSeq" id="WP_307150765.1">
    <property type="nucleotide sequence ID" value="NZ_JAUSTU010000011.1"/>
</dbReference>
<dbReference type="Proteomes" id="UP001231362">
    <property type="component" value="Unassembled WGS sequence"/>
</dbReference>
<protein>
    <submittedName>
        <fullName evidence="1">Uncharacterized protein</fullName>
    </submittedName>
</protein>
<evidence type="ECO:0000313" key="1">
    <source>
        <dbReference type="EMBL" id="MDQ0156246.1"/>
    </source>
</evidence>
<proteinExistence type="predicted"/>
<sequence>MASNIYATKCPCCGRSAIEDYYYKTGEQYTICIRCGYNYSKTIKKWTTDCLEYKEEENEGNGVVVLEEKGGNRKKILLDSVVTDEQLEDYKTSFWAENINQEKSYVVLFKDGVFTVFLGYPPENFYLSFEDYREKMFAKYGYPDYDFMVPIEE</sequence>
<reference evidence="1 2" key="1">
    <citation type="submission" date="2023-07" db="EMBL/GenBank/DDBJ databases">
        <title>Genomic Encyclopedia of Type Strains, Phase IV (KMG-IV): sequencing the most valuable type-strain genomes for metagenomic binning, comparative biology and taxonomic classification.</title>
        <authorList>
            <person name="Goeker M."/>
        </authorList>
    </citation>
    <scope>NUCLEOTIDE SEQUENCE [LARGE SCALE GENOMIC DNA]</scope>
    <source>
        <strain evidence="1 2">DSM 23948</strain>
    </source>
</reference>
<dbReference type="EMBL" id="JAUSTU010000011">
    <property type="protein sequence ID" value="MDQ0156246.1"/>
    <property type="molecule type" value="Genomic_DNA"/>
</dbReference>
<comment type="caution">
    <text evidence="1">The sequence shown here is derived from an EMBL/GenBank/DDBJ whole genome shotgun (WGS) entry which is preliminary data.</text>
</comment>